<comment type="caution">
    <text evidence="6">The sequence shown here is derived from an EMBL/GenBank/DDBJ whole genome shotgun (WGS) entry which is preliminary data.</text>
</comment>
<name>A0A9Q0AQI7_9PEZI</name>
<evidence type="ECO:0000313" key="7">
    <source>
        <dbReference type="Proteomes" id="UP000829685"/>
    </source>
</evidence>
<proteinExistence type="inferred from homology"/>
<dbReference type="EMBL" id="JAFIMR010000016">
    <property type="protein sequence ID" value="KAI1869002.1"/>
    <property type="molecule type" value="Genomic_DNA"/>
</dbReference>
<sequence length="526" mass="57420">MAFAASKEVADRVKLSSALKHDRESESDVFQAAVKNLEAAGLRDALYTPTRQTAAFYERIDSYWSLTPRARPWAIVQPRNTEEVSKALTALVATDGCQFAIRSGGHTCYPGSNNIKDGITLDLGLMDATEYNPDTKLASIQPGGRWTNVYNYLENLGVMVAGGREGLVGVGGLLTGGGKTYYTCRVGFACDQVVNYEIVLANGTITTANESVNPDLFRVLKGGSSNFGIVTRFDMKTFPAHDVYDGIVTFPPSSTHAIIDAFIDFTQQLHVKPDAHILAMWVSMSQRDIALLNGIALDPTQPPDLTMVSMVNMIMTQLDDKEESKSLEKFMSVPNPISNTMRHTSLAKKVAGFLLPSNREDIWFSLTYKLDKRIIEKTTEIYDKLVADISEYSPGCVIQMVLQPLPTSFGQHSAACGGNMFGLERITDDSVLLIAAVEGSTPGFYDMAFPIFKAAVDELEGFAKSVGGDVEFRYLNYCDGSQNPLGTYGAENILRMKAAAAKYDPTGVFQTKVPGGFKISKVETPE</sequence>
<dbReference type="InterPro" id="IPR006094">
    <property type="entry name" value="Oxid_FAD_bind_N"/>
</dbReference>
<dbReference type="PANTHER" id="PTHR42973">
    <property type="entry name" value="BINDING OXIDOREDUCTASE, PUTATIVE (AFU_ORTHOLOGUE AFUA_1G17690)-RELATED"/>
    <property type="match status" value="1"/>
</dbReference>
<evidence type="ECO:0000256" key="3">
    <source>
        <dbReference type="ARBA" id="ARBA00022827"/>
    </source>
</evidence>
<dbReference type="PANTHER" id="PTHR42973:SF53">
    <property type="entry name" value="FAD-BINDING PCMH-TYPE DOMAIN-CONTAINING PROTEIN-RELATED"/>
    <property type="match status" value="1"/>
</dbReference>
<evidence type="ECO:0000256" key="4">
    <source>
        <dbReference type="ARBA" id="ARBA00023002"/>
    </source>
</evidence>
<protein>
    <recommendedName>
        <fullName evidence="5">FAD-binding PCMH-type domain-containing protein</fullName>
    </recommendedName>
</protein>
<dbReference type="GO" id="GO:0016491">
    <property type="term" value="F:oxidoreductase activity"/>
    <property type="evidence" value="ECO:0007669"/>
    <property type="project" value="UniProtKB-KW"/>
</dbReference>
<keyword evidence="2" id="KW-0285">Flavoprotein</keyword>
<dbReference type="InterPro" id="IPR016166">
    <property type="entry name" value="FAD-bd_PCMH"/>
</dbReference>
<dbReference type="Pfam" id="PF01565">
    <property type="entry name" value="FAD_binding_4"/>
    <property type="match status" value="1"/>
</dbReference>
<keyword evidence="7" id="KW-1185">Reference proteome</keyword>
<accession>A0A9Q0AQI7</accession>
<keyword evidence="4" id="KW-0560">Oxidoreductase</keyword>
<evidence type="ECO:0000259" key="5">
    <source>
        <dbReference type="PROSITE" id="PS51387"/>
    </source>
</evidence>
<evidence type="ECO:0000256" key="1">
    <source>
        <dbReference type="ARBA" id="ARBA00005466"/>
    </source>
</evidence>
<evidence type="ECO:0000256" key="2">
    <source>
        <dbReference type="ARBA" id="ARBA00022630"/>
    </source>
</evidence>
<organism evidence="6 7">
    <name type="scientific">Neoarthrinium moseri</name>
    <dbReference type="NCBI Taxonomy" id="1658444"/>
    <lineage>
        <taxon>Eukaryota</taxon>
        <taxon>Fungi</taxon>
        <taxon>Dikarya</taxon>
        <taxon>Ascomycota</taxon>
        <taxon>Pezizomycotina</taxon>
        <taxon>Sordariomycetes</taxon>
        <taxon>Xylariomycetidae</taxon>
        <taxon>Amphisphaeriales</taxon>
        <taxon>Apiosporaceae</taxon>
        <taxon>Neoarthrinium</taxon>
    </lineage>
</organism>
<dbReference type="InterPro" id="IPR036318">
    <property type="entry name" value="FAD-bd_PCMH-like_sf"/>
</dbReference>
<keyword evidence="3" id="KW-0274">FAD</keyword>
<comment type="similarity">
    <text evidence="1">Belongs to the oxygen-dependent FAD-linked oxidoreductase family.</text>
</comment>
<reference evidence="6" key="1">
    <citation type="submission" date="2021-03" db="EMBL/GenBank/DDBJ databases">
        <title>Revisited historic fungal species revealed as producer of novel bioactive compounds through whole genome sequencing and comparative genomics.</title>
        <authorList>
            <person name="Vignolle G.A."/>
            <person name="Hochenegger N."/>
            <person name="Mach R.L."/>
            <person name="Mach-Aigner A.R."/>
            <person name="Javad Rahimi M."/>
            <person name="Salim K.A."/>
            <person name="Chan C.M."/>
            <person name="Lim L.B.L."/>
            <person name="Cai F."/>
            <person name="Druzhinina I.S."/>
            <person name="U'Ren J.M."/>
            <person name="Derntl C."/>
        </authorList>
    </citation>
    <scope>NUCLEOTIDE SEQUENCE</scope>
    <source>
        <strain evidence="6">TUCIM 5799</strain>
    </source>
</reference>
<dbReference type="InterPro" id="IPR050416">
    <property type="entry name" value="FAD-linked_Oxidoreductase"/>
</dbReference>
<dbReference type="Gene3D" id="3.30.465.10">
    <property type="match status" value="1"/>
</dbReference>
<dbReference type="PROSITE" id="PS51387">
    <property type="entry name" value="FAD_PCMH"/>
    <property type="match status" value="1"/>
</dbReference>
<dbReference type="SUPFAM" id="SSF56176">
    <property type="entry name" value="FAD-binding/transporter-associated domain-like"/>
    <property type="match status" value="1"/>
</dbReference>
<feature type="domain" description="FAD-binding PCMH-type" evidence="5">
    <location>
        <begin position="68"/>
        <end position="240"/>
    </location>
</feature>
<evidence type="ECO:0000313" key="6">
    <source>
        <dbReference type="EMBL" id="KAI1869002.1"/>
    </source>
</evidence>
<dbReference type="AlphaFoldDB" id="A0A9Q0AQI7"/>
<gene>
    <name evidence="6" type="ORF">JX265_006981</name>
</gene>
<dbReference type="InterPro" id="IPR016169">
    <property type="entry name" value="FAD-bd_PCMH_sub2"/>
</dbReference>
<dbReference type="GO" id="GO:0071949">
    <property type="term" value="F:FAD binding"/>
    <property type="evidence" value="ECO:0007669"/>
    <property type="project" value="InterPro"/>
</dbReference>
<dbReference type="Proteomes" id="UP000829685">
    <property type="component" value="Unassembled WGS sequence"/>
</dbReference>